<evidence type="ECO:0000313" key="3">
    <source>
        <dbReference type="EMBL" id="MDQ0337874.1"/>
    </source>
</evidence>
<feature type="transmembrane region" description="Helical" evidence="1">
    <location>
        <begin position="20"/>
        <end position="44"/>
    </location>
</feature>
<dbReference type="Pfam" id="PF07811">
    <property type="entry name" value="TadE"/>
    <property type="match status" value="1"/>
</dbReference>
<reference evidence="3 4" key="1">
    <citation type="submission" date="2023-07" db="EMBL/GenBank/DDBJ databases">
        <title>Genomic Encyclopedia of Type Strains, Phase IV (KMG-IV): sequencing the most valuable type-strain genomes for metagenomic binning, comparative biology and taxonomic classification.</title>
        <authorList>
            <person name="Goeker M."/>
        </authorList>
    </citation>
    <scope>NUCLEOTIDE SEQUENCE [LARGE SCALE GENOMIC DNA]</scope>
    <source>
        <strain evidence="3 4">DSM 17740</strain>
    </source>
</reference>
<name>A0ABU0CN96_9BACI</name>
<dbReference type="RefSeq" id="WP_307335340.1">
    <property type="nucleotide sequence ID" value="NZ_JAUSUQ010000002.1"/>
</dbReference>
<organism evidence="3 4">
    <name type="scientific">Caldalkalibacillus uzonensis</name>
    <dbReference type="NCBI Taxonomy" id="353224"/>
    <lineage>
        <taxon>Bacteria</taxon>
        <taxon>Bacillati</taxon>
        <taxon>Bacillota</taxon>
        <taxon>Bacilli</taxon>
        <taxon>Bacillales</taxon>
        <taxon>Bacillaceae</taxon>
        <taxon>Caldalkalibacillus</taxon>
    </lineage>
</organism>
<evidence type="ECO:0000313" key="4">
    <source>
        <dbReference type="Proteomes" id="UP001232445"/>
    </source>
</evidence>
<dbReference type="EMBL" id="JAUSUQ010000002">
    <property type="protein sequence ID" value="MDQ0337874.1"/>
    <property type="molecule type" value="Genomic_DNA"/>
</dbReference>
<keyword evidence="4" id="KW-1185">Reference proteome</keyword>
<dbReference type="InterPro" id="IPR012495">
    <property type="entry name" value="TadE-like_dom"/>
</dbReference>
<dbReference type="PROSITE" id="PS51257">
    <property type="entry name" value="PROKAR_LIPOPROTEIN"/>
    <property type="match status" value="1"/>
</dbReference>
<accession>A0ABU0CN96</accession>
<dbReference type="Proteomes" id="UP001232445">
    <property type="component" value="Unassembled WGS sequence"/>
</dbReference>
<evidence type="ECO:0000259" key="2">
    <source>
        <dbReference type="Pfam" id="PF07811"/>
    </source>
</evidence>
<keyword evidence="1" id="KW-1133">Transmembrane helix</keyword>
<sequence length="132" mass="14541">MIKKYLYNERGSQTLEFVALFPLIIFACLFIWQMALAAYTVVVAEAAARDGARVASVVGVGNQGAIREAVNKAAYGLDVQQVNAMTRPNSYGEEVTVTVAVKLLTIKVPFIDELDFTVTRRATMPYEQTDDT</sequence>
<gene>
    <name evidence="3" type="ORF">J2S00_000657</name>
</gene>
<feature type="domain" description="TadE-like" evidence="2">
    <location>
        <begin position="11"/>
        <end position="53"/>
    </location>
</feature>
<keyword evidence="1" id="KW-0812">Transmembrane</keyword>
<keyword evidence="1" id="KW-0472">Membrane</keyword>
<protein>
    <recommendedName>
        <fullName evidence="2">TadE-like domain-containing protein</fullName>
    </recommendedName>
</protein>
<comment type="caution">
    <text evidence="3">The sequence shown here is derived from an EMBL/GenBank/DDBJ whole genome shotgun (WGS) entry which is preliminary data.</text>
</comment>
<proteinExistence type="predicted"/>
<evidence type="ECO:0000256" key="1">
    <source>
        <dbReference type="SAM" id="Phobius"/>
    </source>
</evidence>